<dbReference type="PROSITE" id="PS50005">
    <property type="entry name" value="TPR"/>
    <property type="match status" value="3"/>
</dbReference>
<dbReference type="EMBL" id="QPEX01000045">
    <property type="protein sequence ID" value="RCS41362.1"/>
    <property type="molecule type" value="Genomic_DNA"/>
</dbReference>
<evidence type="ECO:0000313" key="5">
    <source>
        <dbReference type="EMBL" id="RCS41362.1"/>
    </source>
</evidence>
<dbReference type="Pfam" id="PF14559">
    <property type="entry name" value="TPR_19"/>
    <property type="match status" value="2"/>
</dbReference>
<organism evidence="5 6">
    <name type="scientific">Bremerella cremea</name>
    <dbReference type="NCBI Taxonomy" id="1031537"/>
    <lineage>
        <taxon>Bacteria</taxon>
        <taxon>Pseudomonadati</taxon>
        <taxon>Planctomycetota</taxon>
        <taxon>Planctomycetia</taxon>
        <taxon>Pirellulales</taxon>
        <taxon>Pirellulaceae</taxon>
        <taxon>Bremerella</taxon>
    </lineage>
</organism>
<keyword evidence="1" id="KW-0677">Repeat</keyword>
<sequence length="904" mass="103892">MLRESSLVGDFLRLPSLGFVLLLGLFLGGTNFVDCTVVLGANCEADLETTAPIEKLFGPVDPIRQERAPEEKEAANQKRIAEQKAKQEEEELQQELKSVTDQLQVSLDDVNLWLRRAELYEQLDKREAAISDLNEVLKRQGESASILLRRARLWLKMNENEKAETDAKQAIKLEPKNVETYFALGEIYREQWKLEEAYKCFAYAVKLAPEHVQARYNRAYVVSGANYGKPGLELAANDLKKVLELDPEMDKAHYRYAEVLHALGRYEEAEREATYVLTKHPDLECMVLLRWKIYMMQQKYDPALADAQRWMEFAPARKGRIELRAKAYDGLRKYEEAIADWNVFLEIYPENINGQQMRAQAYRRLKRYEEAAACYTKLMELDPEESRWLQDRAQARIKLGQFDEAMADINGAAALQPTYPQFYSMRADLYKAMGEPAKARAEMIAYRKVIATRSLRNSDSSKYDQQRTEIENNITEQFAKIRSGETPFGSKFRLRLNDEHEDWGKLWLAALAQLLAEPGEATLENRLKYIRVFIEQMDTYPLPKQETDEVIAQLNAIAASEEPEALREKARTDAILLDVFQKANDPTQSIGEPGSLTIDRVNFATDALGSDQSFRRHNQPHQWLKYNQESTSGTFYYREIKRTPEYIELIAIRDATRVRISPDQVLQSPDGKAWFSINEFPGRLAIVERNELTKHVQEQVAQLKQGNSVDRKALYVQYTNPIWVRLWLDGLTSVLATENQPAQKRALAALLLLTQNVNYNILPAAETSHAQDALAAIVKGQFPQEMKNDAKQASRVLEVLSRVNAPGYSGDEPNALNGTQFSYPADEQGRPGMLKKLRSRTPVWQSTKNDRFWASLREVRRTSEFIELFDPNRGLWTRIEPTQAFWSFDQENWQLIGKGELTEQ</sequence>
<comment type="caution">
    <text evidence="5">The sequence shown here is derived from an EMBL/GenBank/DDBJ whole genome shotgun (WGS) entry which is preliminary data.</text>
</comment>
<reference evidence="5 6" key="1">
    <citation type="submission" date="2018-07" db="EMBL/GenBank/DDBJ databases">
        <title>Comparative genomes isolates from brazilian mangrove.</title>
        <authorList>
            <person name="De Araujo J.E."/>
            <person name="Taketani R.G."/>
            <person name="Silva M.C.P."/>
            <person name="Lourenco M.V."/>
            <person name="Oliveira V.M."/>
            <person name="Andreote F.D."/>
        </authorList>
    </citation>
    <scope>NUCLEOTIDE SEQUENCE [LARGE SCALE GENOMIC DNA]</scope>
    <source>
        <strain evidence="5 6">HEX PRIS-MGV</strain>
    </source>
</reference>
<dbReference type="Proteomes" id="UP000253562">
    <property type="component" value="Unassembled WGS sequence"/>
</dbReference>
<feature type="region of interest" description="Disordered" evidence="4">
    <location>
        <begin position="64"/>
        <end position="86"/>
    </location>
</feature>
<evidence type="ECO:0000256" key="2">
    <source>
        <dbReference type="ARBA" id="ARBA00022803"/>
    </source>
</evidence>
<dbReference type="InterPro" id="IPR019734">
    <property type="entry name" value="TPR_rpt"/>
</dbReference>
<dbReference type="InterPro" id="IPR050498">
    <property type="entry name" value="Ycf3"/>
</dbReference>
<gene>
    <name evidence="5" type="ORF">DTL42_22645</name>
</gene>
<accession>A0A368KNE3</accession>
<dbReference type="AlphaFoldDB" id="A0A368KNE3"/>
<evidence type="ECO:0000313" key="6">
    <source>
        <dbReference type="Proteomes" id="UP000253562"/>
    </source>
</evidence>
<feature type="repeat" description="TPR" evidence="3">
    <location>
        <begin position="178"/>
        <end position="211"/>
    </location>
</feature>
<evidence type="ECO:0000256" key="3">
    <source>
        <dbReference type="PROSITE-ProRule" id="PRU00339"/>
    </source>
</evidence>
<evidence type="ECO:0000256" key="4">
    <source>
        <dbReference type="SAM" id="MobiDB-lite"/>
    </source>
</evidence>
<dbReference type="InterPro" id="IPR011990">
    <property type="entry name" value="TPR-like_helical_dom_sf"/>
</dbReference>
<name>A0A368KNE3_9BACT</name>
<dbReference type="SMART" id="SM00028">
    <property type="entry name" value="TPR"/>
    <property type="match status" value="7"/>
</dbReference>
<dbReference type="Gene3D" id="1.25.40.10">
    <property type="entry name" value="Tetratricopeptide repeat domain"/>
    <property type="match status" value="3"/>
</dbReference>
<dbReference type="InterPro" id="IPR013105">
    <property type="entry name" value="TPR_2"/>
</dbReference>
<keyword evidence="2 3" id="KW-0802">TPR repeat</keyword>
<protein>
    <submittedName>
        <fullName evidence="5">Tetratricopeptide repeat protein</fullName>
    </submittedName>
</protein>
<dbReference type="SUPFAM" id="SSF48452">
    <property type="entry name" value="TPR-like"/>
    <property type="match status" value="2"/>
</dbReference>
<proteinExistence type="predicted"/>
<dbReference type="PANTHER" id="PTHR44858:SF1">
    <property type="entry name" value="UDP-N-ACETYLGLUCOSAMINE--PEPTIDE N-ACETYLGLUCOSAMINYLTRANSFERASE SPINDLY-RELATED"/>
    <property type="match status" value="1"/>
</dbReference>
<feature type="repeat" description="TPR" evidence="3">
    <location>
        <begin position="352"/>
        <end position="385"/>
    </location>
</feature>
<feature type="repeat" description="TPR" evidence="3">
    <location>
        <begin position="144"/>
        <end position="177"/>
    </location>
</feature>
<dbReference type="Pfam" id="PF13432">
    <property type="entry name" value="TPR_16"/>
    <property type="match status" value="1"/>
</dbReference>
<evidence type="ECO:0000256" key="1">
    <source>
        <dbReference type="ARBA" id="ARBA00022737"/>
    </source>
</evidence>
<dbReference type="PANTHER" id="PTHR44858">
    <property type="entry name" value="TETRATRICOPEPTIDE REPEAT PROTEIN 6"/>
    <property type="match status" value="1"/>
</dbReference>
<dbReference type="Pfam" id="PF07719">
    <property type="entry name" value="TPR_2"/>
    <property type="match status" value="1"/>
</dbReference>